<organism evidence="1 2">
    <name type="scientific">Bonamia ostreae</name>
    <dbReference type="NCBI Taxonomy" id="126728"/>
    <lineage>
        <taxon>Eukaryota</taxon>
        <taxon>Sar</taxon>
        <taxon>Rhizaria</taxon>
        <taxon>Endomyxa</taxon>
        <taxon>Ascetosporea</taxon>
        <taxon>Haplosporida</taxon>
        <taxon>Bonamia</taxon>
    </lineage>
</organism>
<gene>
    <name evidence="1" type="ORF">MHBO_003510</name>
</gene>
<comment type="caution">
    <text evidence="1">The sequence shown here is derived from an EMBL/GenBank/DDBJ whole genome shotgun (WGS) entry which is preliminary data.</text>
</comment>
<sequence length="57" mass="6601">MKYLESAKETIDAMEDSDNKSKLLDLYDQIEESMKNRDFINPIANSVKFLLLSLALF</sequence>
<evidence type="ECO:0000313" key="2">
    <source>
        <dbReference type="Proteomes" id="UP001439008"/>
    </source>
</evidence>
<name>A0ABV2AR98_9EUKA</name>
<protein>
    <submittedName>
        <fullName evidence="1">Uncharacterized protein</fullName>
    </submittedName>
</protein>
<evidence type="ECO:0000313" key="1">
    <source>
        <dbReference type="EMBL" id="MES1921986.1"/>
    </source>
</evidence>
<keyword evidence="2" id="KW-1185">Reference proteome</keyword>
<reference evidence="1 2" key="1">
    <citation type="journal article" date="2024" name="BMC Biol.">
        <title>Comparative genomics of Ascetosporea gives new insight into the evolutionary basis for animal parasitism in Rhizaria.</title>
        <authorList>
            <person name="Hiltunen Thoren M."/>
            <person name="Onut-Brannstrom I."/>
            <person name="Alfjorden A."/>
            <person name="Peckova H."/>
            <person name="Swords F."/>
            <person name="Hooper C."/>
            <person name="Holzer A.S."/>
            <person name="Bass D."/>
            <person name="Burki F."/>
        </authorList>
    </citation>
    <scope>NUCLEOTIDE SEQUENCE [LARGE SCALE GENOMIC DNA]</scope>
    <source>
        <strain evidence="1">20-A016</strain>
    </source>
</reference>
<proteinExistence type="predicted"/>
<dbReference type="Proteomes" id="UP001439008">
    <property type="component" value="Unassembled WGS sequence"/>
</dbReference>
<accession>A0ABV2AR98</accession>
<dbReference type="EMBL" id="JBDODL010002032">
    <property type="protein sequence ID" value="MES1921986.1"/>
    <property type="molecule type" value="Genomic_DNA"/>
</dbReference>